<proteinExistence type="predicted"/>
<protein>
    <submittedName>
        <fullName evidence="1">Uncharacterized protein</fullName>
    </submittedName>
</protein>
<reference evidence="1" key="1">
    <citation type="submission" date="2018-02" db="EMBL/GenBank/DDBJ databases">
        <title>Rhizophora mucronata_Transcriptome.</title>
        <authorList>
            <person name="Meera S.P."/>
            <person name="Sreeshan A."/>
            <person name="Augustine A."/>
        </authorList>
    </citation>
    <scope>NUCLEOTIDE SEQUENCE</scope>
    <source>
        <tissue evidence="1">Leaf</tissue>
    </source>
</reference>
<sequence length="13" mass="1581">MCLIMAHYLNCRL</sequence>
<accession>A0A2P2NDR7</accession>
<dbReference type="EMBL" id="GGEC01060131">
    <property type="protein sequence ID" value="MBX40615.1"/>
    <property type="molecule type" value="Transcribed_RNA"/>
</dbReference>
<organism evidence="1">
    <name type="scientific">Rhizophora mucronata</name>
    <name type="common">Asiatic mangrove</name>
    <dbReference type="NCBI Taxonomy" id="61149"/>
    <lineage>
        <taxon>Eukaryota</taxon>
        <taxon>Viridiplantae</taxon>
        <taxon>Streptophyta</taxon>
        <taxon>Embryophyta</taxon>
        <taxon>Tracheophyta</taxon>
        <taxon>Spermatophyta</taxon>
        <taxon>Magnoliopsida</taxon>
        <taxon>eudicotyledons</taxon>
        <taxon>Gunneridae</taxon>
        <taxon>Pentapetalae</taxon>
        <taxon>rosids</taxon>
        <taxon>fabids</taxon>
        <taxon>Malpighiales</taxon>
        <taxon>Rhizophoraceae</taxon>
        <taxon>Rhizophora</taxon>
    </lineage>
</organism>
<evidence type="ECO:0000313" key="1">
    <source>
        <dbReference type="EMBL" id="MBX40615.1"/>
    </source>
</evidence>
<name>A0A2P2NDR7_RHIMU</name>